<dbReference type="OrthoDB" id="9812454at2"/>
<evidence type="ECO:0000313" key="2">
    <source>
        <dbReference type="Proteomes" id="UP000030140"/>
    </source>
</evidence>
<dbReference type="AlphaFoldDB" id="A0A0A2GVV7"/>
<reference evidence="1 2" key="1">
    <citation type="submission" date="2014-10" db="EMBL/GenBank/DDBJ databases">
        <title>Draft genome sequence of the proteorhodopsin-containing marine bacterium Dokdonia donghaensis.</title>
        <authorList>
            <person name="Gomez-Consarnau L."/>
            <person name="Gonzalez J.M."/>
            <person name="Riedel T."/>
            <person name="Jaenicke S."/>
            <person name="Wagner-Doebler I."/>
            <person name="Fuhrman J.A."/>
        </authorList>
    </citation>
    <scope>NUCLEOTIDE SEQUENCE [LARGE SCALE GENOMIC DNA]</scope>
    <source>
        <strain evidence="1 2">DSW-1</strain>
    </source>
</reference>
<accession>A0A0A2GVV7</accession>
<dbReference type="RefSeq" id="WP_035327362.1">
    <property type="nucleotide sequence ID" value="NZ_CP015125.1"/>
</dbReference>
<dbReference type="Pfam" id="PF14121">
    <property type="entry name" value="Porin_10"/>
    <property type="match status" value="1"/>
</dbReference>
<dbReference type="PATRIC" id="fig|1300343.5.peg.1158"/>
<dbReference type="InterPro" id="IPR025631">
    <property type="entry name" value="Porin_10"/>
</dbReference>
<keyword evidence="2" id="KW-1185">Reference proteome</keyword>
<organism evidence="1 2">
    <name type="scientific">Dokdonia donghaensis DSW-1</name>
    <dbReference type="NCBI Taxonomy" id="1300343"/>
    <lineage>
        <taxon>Bacteria</taxon>
        <taxon>Pseudomonadati</taxon>
        <taxon>Bacteroidota</taxon>
        <taxon>Flavobacteriia</taxon>
        <taxon>Flavobacteriales</taxon>
        <taxon>Flavobacteriaceae</taxon>
        <taxon>Dokdonia</taxon>
    </lineage>
</organism>
<evidence type="ECO:0008006" key="3">
    <source>
        <dbReference type="Google" id="ProtNLM"/>
    </source>
</evidence>
<comment type="caution">
    <text evidence="1">The sequence shown here is derived from an EMBL/GenBank/DDBJ whole genome shotgun (WGS) entry which is preliminary data.</text>
</comment>
<dbReference type="EMBL" id="JSAQ01000001">
    <property type="protein sequence ID" value="KGO07369.1"/>
    <property type="molecule type" value="Genomic_DNA"/>
</dbReference>
<protein>
    <recommendedName>
        <fullName evidence="3">Porin</fullName>
    </recommendedName>
</protein>
<evidence type="ECO:0000313" key="1">
    <source>
        <dbReference type="EMBL" id="KGO07369.1"/>
    </source>
</evidence>
<proteinExistence type="predicted"/>
<sequence>MNKIFGFIFCLVQVAVFGQTSPIQQTPTLQRSEGLGDNNDPLNARDAKSTNIKEFERPPVEDYKIISVKRDTLYVDTTLTIEKDYKFNYLRKDRYGLLPFANTGQTNNTLIHHFDNRRTTPGYIANARHFAYQEVEDIKYHYLPTPLTELFYKSAFEQGQQLDAFFTLNIHPRLNMSIAYKGVRSLGKYQNALTSSGNFRFAGSYNTKNKRYYIKAHWVAQDLSNQENGGLTTLGIEQFNSGDEDFDDRSRLPVNFEDAENILDGTRVYVNHHYNIIQKQDSLKDYSIRVGHIFNSENKFYRYSQDAANDLFGEAFRQTDFSDRTDHEETYNELNLVYEDKKLGQLKFQANATYFNYGYDAVLIQGIDQDGDGIDEQTVRVPNRIQTTTIAVGGGYKNKIGGFDILGDAQVNVSGDFDGYNIYGEAGYAIDKDKRFSASILSNARPAGFNHLLFQSNYINYNWSNQEAYATVKTNTLTAQLDSKKWVNLKASAATIKDYAYFALDPVDSLVNSFQTSESINHLQVTASKNIKYKKFNLDLTATYQNVSGAEGVLNVPDFVGRGSLYFTDRLFKKALFLQTGFTANYFTKYNLNAYDPILAEFYVQNSQEFGNFPLLDFFINMKVRQTRIFLKAEHFNSSFTGNDFYSAPGYPYRDFNIRFGIVWNFFL</sequence>
<dbReference type="Proteomes" id="UP000030140">
    <property type="component" value="Unassembled WGS sequence"/>
</dbReference>
<name>A0A0A2GVV7_9FLAO</name>
<dbReference type="KEGG" id="ddo:I597_1143"/>
<gene>
    <name evidence="1" type="ORF">NV36_11345</name>
</gene>